<evidence type="ECO:0000313" key="4">
    <source>
        <dbReference type="EMBL" id="MCX2964716.1"/>
    </source>
</evidence>
<dbReference type="InterPro" id="IPR049730">
    <property type="entry name" value="SNF2/RAD54-like_C"/>
</dbReference>
<proteinExistence type="predicted"/>
<reference evidence="4" key="1">
    <citation type="submission" date="2022-10" db="EMBL/GenBank/DDBJ databases">
        <title>WGS of marine actinomycetes from Thailand.</title>
        <authorList>
            <person name="Thawai C."/>
        </authorList>
    </citation>
    <scope>NUCLEOTIDE SEQUENCE</scope>
    <source>
        <strain evidence="4">SW21</strain>
    </source>
</reference>
<dbReference type="InterPro" id="IPR027417">
    <property type="entry name" value="P-loop_NTPase"/>
</dbReference>
<keyword evidence="5" id="KW-1185">Reference proteome</keyword>
<gene>
    <name evidence="4" type="ORF">OSB52_11490</name>
</gene>
<feature type="domain" description="Helicase ATP-binding" evidence="2">
    <location>
        <begin position="507"/>
        <end position="677"/>
    </location>
</feature>
<dbReference type="InterPro" id="IPR022138">
    <property type="entry name" value="DUF3670"/>
</dbReference>
<dbReference type="Pfam" id="PF00176">
    <property type="entry name" value="SNF2-rel_dom"/>
    <property type="match status" value="1"/>
</dbReference>
<dbReference type="SMART" id="SM00487">
    <property type="entry name" value="DEXDc"/>
    <property type="match status" value="1"/>
</dbReference>
<dbReference type="SMART" id="SM00490">
    <property type="entry name" value="HELICc"/>
    <property type="match status" value="1"/>
</dbReference>
<dbReference type="Gene3D" id="3.40.50.300">
    <property type="entry name" value="P-loop containing nucleotide triphosphate hydrolases"/>
    <property type="match status" value="1"/>
</dbReference>
<dbReference type="PROSITE" id="PS51192">
    <property type="entry name" value="HELICASE_ATP_BIND_1"/>
    <property type="match status" value="1"/>
</dbReference>
<keyword evidence="4" id="KW-0547">Nucleotide-binding</keyword>
<dbReference type="Gene3D" id="3.40.50.10810">
    <property type="entry name" value="Tandem AAA-ATPase domain"/>
    <property type="match status" value="1"/>
</dbReference>
<dbReference type="EMBL" id="JAPKFM010000010">
    <property type="protein sequence ID" value="MCX2964716.1"/>
    <property type="molecule type" value="Genomic_DNA"/>
</dbReference>
<keyword evidence="1" id="KW-0378">Hydrolase</keyword>
<dbReference type="InterPro" id="IPR001650">
    <property type="entry name" value="Helicase_C-like"/>
</dbReference>
<accession>A0A9X3D4H7</accession>
<dbReference type="CDD" id="cd18793">
    <property type="entry name" value="SF2_C_SNF"/>
    <property type="match status" value="1"/>
</dbReference>
<dbReference type="InterPro" id="IPR038718">
    <property type="entry name" value="SNF2-like_sf"/>
</dbReference>
<dbReference type="InterPro" id="IPR000330">
    <property type="entry name" value="SNF2_N"/>
</dbReference>
<dbReference type="RefSeq" id="WP_266061737.1">
    <property type="nucleotide sequence ID" value="NZ_JAPKFM010000010.1"/>
</dbReference>
<keyword evidence="4" id="KW-0067">ATP-binding</keyword>
<dbReference type="PROSITE" id="PS51194">
    <property type="entry name" value="HELICASE_CTER"/>
    <property type="match status" value="1"/>
</dbReference>
<keyword evidence="4" id="KW-0347">Helicase</keyword>
<evidence type="ECO:0000259" key="2">
    <source>
        <dbReference type="PROSITE" id="PS51192"/>
    </source>
</evidence>
<dbReference type="GO" id="GO:0004386">
    <property type="term" value="F:helicase activity"/>
    <property type="evidence" value="ECO:0007669"/>
    <property type="project" value="UniProtKB-KW"/>
</dbReference>
<dbReference type="Pfam" id="PF12419">
    <property type="entry name" value="DUF3670"/>
    <property type="match status" value="1"/>
</dbReference>
<evidence type="ECO:0000256" key="1">
    <source>
        <dbReference type="ARBA" id="ARBA00022801"/>
    </source>
</evidence>
<dbReference type="CDD" id="cd18012">
    <property type="entry name" value="DEXQc_arch_SWI2_SNF2"/>
    <property type="match status" value="1"/>
</dbReference>
<evidence type="ECO:0000313" key="5">
    <source>
        <dbReference type="Proteomes" id="UP001143347"/>
    </source>
</evidence>
<dbReference type="InterPro" id="IPR014001">
    <property type="entry name" value="Helicase_ATP-bd"/>
</dbReference>
<dbReference type="GO" id="GO:0005524">
    <property type="term" value="F:ATP binding"/>
    <property type="evidence" value="ECO:0007669"/>
    <property type="project" value="InterPro"/>
</dbReference>
<dbReference type="Proteomes" id="UP001143347">
    <property type="component" value="Unassembled WGS sequence"/>
</dbReference>
<evidence type="ECO:0000259" key="3">
    <source>
        <dbReference type="PROSITE" id="PS51194"/>
    </source>
</evidence>
<comment type="caution">
    <text evidence="4">The sequence shown here is derived from an EMBL/GenBank/DDBJ whole genome shotgun (WGS) entry which is preliminary data.</text>
</comment>
<dbReference type="AlphaFoldDB" id="A0A9X3D4H7"/>
<dbReference type="PANTHER" id="PTHR10799">
    <property type="entry name" value="SNF2/RAD54 HELICASE FAMILY"/>
    <property type="match status" value="1"/>
</dbReference>
<name>A0A9X3D4H7_9ACTN</name>
<organism evidence="4 5">
    <name type="scientific">Gordonia aquimaris</name>
    <dbReference type="NCBI Taxonomy" id="2984863"/>
    <lineage>
        <taxon>Bacteria</taxon>
        <taxon>Bacillati</taxon>
        <taxon>Actinomycetota</taxon>
        <taxon>Actinomycetes</taxon>
        <taxon>Mycobacteriales</taxon>
        <taxon>Gordoniaceae</taxon>
        <taxon>Gordonia</taxon>
    </lineage>
</organism>
<dbReference type="GO" id="GO:0016787">
    <property type="term" value="F:hydrolase activity"/>
    <property type="evidence" value="ECO:0007669"/>
    <property type="project" value="UniProtKB-KW"/>
</dbReference>
<sequence length="981" mass="107250">MPVDTHRTTSSGHPGALPLHALWRPGVGLALWWSRSDVGPDDLPEAIGDQLARRRSRREITITGPGSGREFISSMTLSTSSAVALLDLTRPYPVSGEIAWYRYLLDGVRRSVAAGSVAPGVADIAGESLLRWQSVPTPAWRSWLAVVAAAAPGLVAANGGAEAITDMIAELVDHECRGRIAAAGPLIADDPPAAWLIRALATEPPPLSPSMRSRLHMAQSAWMQWNQAAPQDDSMLILRLHEPDDDDVEYATRRAADQPTLWRLQVCRRHADGRIHAVEPQHLDQHELDRVTSGLATAVRAFPELAQAEPDRHSLDFLLTTPTVEKLFVEGAAALTEAGCPVLLPRTVAEVRPTLGLRARPVATSTGRAAQIGVAEIDEFEWRLALGDTPEAMTLSEADLTDLARRQGDLVKIRGTWVRAEGGALHRAAAFILGQRAHGTSDHPADMGELFNLVVDSVPVPVTSIDGLAWLDDIAAGGRLRPAELPPPATLCAQLRPYQHRGLEWLAYLSDHRIGGVLADDMGLGKTIQIIALLCHERGDHHDRAEPAPAAGPTLVICPMSVVGNWEREIERFAPHLRVVVHHGTSRAGHATIGEVLAGADVVLTTFAIATRDREILGQRTWRRIVVDEAQHLKNVATKAAKAVRGLPAEHRIALTGTPVENRLEDLRAVIDLVNPGMLGSASRFRARFAEPIERDRDPAALRRLNALTQPFILRREKTDPSIITDLPEKTDITVRANLSLEQAALYRAVIDELMEALRSKQQRTIRRRNILAALTRLKQVCNHPAHYLADGSAMMRRGRHRSGKVELVLDILSTAAAEGDRALVFTQFAAFGELLSSWLAESLGTDIPVLHGGVNRTDRDAMVARFQSGDGPPALIATLKAGGTGLNLTAANHVLHVDRWWNPAVEDQATDRAYRIGQHQRVQVHRFLCVGTLEERIDEMISAKRELSRLTVRSGETWLTELGNDELFDLFALRDEAVSE</sequence>
<dbReference type="SUPFAM" id="SSF52540">
    <property type="entry name" value="P-loop containing nucleoside triphosphate hydrolases"/>
    <property type="match status" value="2"/>
</dbReference>
<protein>
    <submittedName>
        <fullName evidence="4">DEAD/DEAH box helicase</fullName>
    </submittedName>
</protein>
<dbReference type="Pfam" id="PF00271">
    <property type="entry name" value="Helicase_C"/>
    <property type="match status" value="1"/>
</dbReference>
<feature type="domain" description="Helicase C-terminal" evidence="3">
    <location>
        <begin position="808"/>
        <end position="964"/>
    </location>
</feature>